<dbReference type="STRING" id="756272.Plabr_1681"/>
<proteinExistence type="predicted"/>
<dbReference type="KEGG" id="pbs:Plabr_1681"/>
<evidence type="ECO:0000313" key="1">
    <source>
        <dbReference type="EMBL" id="ADY59292.1"/>
    </source>
</evidence>
<dbReference type="Proteomes" id="UP000006860">
    <property type="component" value="Chromosome"/>
</dbReference>
<dbReference type="RefSeq" id="WP_013628019.1">
    <property type="nucleotide sequence ID" value="NC_015174.1"/>
</dbReference>
<sequence>MSLNDTLIPPGLSLVDQCVLDLFQRNRLERLAFSLAAIHRSILISAETAFAEFDLPHTRYMYSPFLVDIDPPVQPEDCIAAVERLIETGCIARNLKRMRNERLCRLQRNRRLLLEVLRVAERTTGPLDQAAVIAEWEAAFGCGRGRYQFAQRGLRTLAAIRERHTSCLFSHLQLRSMNGDDAYHMRVVTGASESHFTIKFRGYERVSATTLAERTVSKWPYLGTVVCGAGVLVIWKKVRESEG</sequence>
<evidence type="ECO:0000313" key="2">
    <source>
        <dbReference type="Proteomes" id="UP000006860"/>
    </source>
</evidence>
<gene>
    <name evidence="1" type="ordered locus">Plabr_1681</name>
</gene>
<dbReference type="AlphaFoldDB" id="F0ST81"/>
<accession>F0ST81</accession>
<reference evidence="2" key="1">
    <citation type="submission" date="2011-02" db="EMBL/GenBank/DDBJ databases">
        <title>The complete genome of Planctomyces brasiliensis DSM 5305.</title>
        <authorList>
            <person name="Lucas S."/>
            <person name="Copeland A."/>
            <person name="Lapidus A."/>
            <person name="Bruce D."/>
            <person name="Goodwin L."/>
            <person name="Pitluck S."/>
            <person name="Kyrpides N."/>
            <person name="Mavromatis K."/>
            <person name="Pagani I."/>
            <person name="Ivanova N."/>
            <person name="Ovchinnikova G."/>
            <person name="Lu M."/>
            <person name="Detter J.C."/>
            <person name="Han C."/>
            <person name="Land M."/>
            <person name="Hauser L."/>
            <person name="Markowitz V."/>
            <person name="Cheng J.-F."/>
            <person name="Hugenholtz P."/>
            <person name="Woyke T."/>
            <person name="Wu D."/>
            <person name="Tindall B."/>
            <person name="Pomrenke H.G."/>
            <person name="Brambilla E."/>
            <person name="Klenk H.-P."/>
            <person name="Eisen J.A."/>
        </authorList>
    </citation>
    <scope>NUCLEOTIDE SEQUENCE [LARGE SCALE GENOMIC DNA]</scope>
    <source>
        <strain evidence="2">ATCC 49424 / DSM 5305 / JCM 21570 / NBRC 103401 / IFAM 1448</strain>
    </source>
</reference>
<protein>
    <submittedName>
        <fullName evidence="1">Uncharacterized protein</fullName>
    </submittedName>
</protein>
<dbReference type="EMBL" id="CP002546">
    <property type="protein sequence ID" value="ADY59292.1"/>
    <property type="molecule type" value="Genomic_DNA"/>
</dbReference>
<name>F0ST81_RUBBR</name>
<keyword evidence="2" id="KW-1185">Reference proteome</keyword>
<organism evidence="1 2">
    <name type="scientific">Rubinisphaera brasiliensis (strain ATCC 49424 / DSM 5305 / JCM 21570 / IAM 15109 / NBRC 103401 / IFAM 1448)</name>
    <name type="common">Planctomyces brasiliensis</name>
    <dbReference type="NCBI Taxonomy" id="756272"/>
    <lineage>
        <taxon>Bacteria</taxon>
        <taxon>Pseudomonadati</taxon>
        <taxon>Planctomycetota</taxon>
        <taxon>Planctomycetia</taxon>
        <taxon>Planctomycetales</taxon>
        <taxon>Planctomycetaceae</taxon>
        <taxon>Rubinisphaera</taxon>
    </lineage>
</organism>
<dbReference type="HOGENOM" id="CLU_1141904_0_0_0"/>